<dbReference type="Proteomes" id="UP000320722">
    <property type="component" value="Chromosome"/>
</dbReference>
<sequence length="216" mass="24733" precursor="true">MQLFNLRRLAVLVVILSGASAVLAADTELAKNITVPAGWRGEQIPLPPSFAREMQFKGIEEARFSPGMFQEKSNTFFSYFFVFKLDPGTELTQKNIERELLTYYQGLSSTIFKSRKKEIDTSGFTCKLTKATPVDPQKIYPQGLTEYAAQVNWTEPFVTQKPQTLKLIIQTWTDKTTGTGYLFACVSPQEYKANIWQSMRNIRDTFYRNLSQHTEK</sequence>
<accession>A0A517WEL4</accession>
<dbReference type="EMBL" id="CP036347">
    <property type="protein sequence ID" value="QDU03696.1"/>
    <property type="molecule type" value="Genomic_DNA"/>
</dbReference>
<organism evidence="2 3">
    <name type="scientific">Gimesia chilikensis</name>
    <dbReference type="NCBI Taxonomy" id="2605989"/>
    <lineage>
        <taxon>Bacteria</taxon>
        <taxon>Pseudomonadati</taxon>
        <taxon>Planctomycetota</taxon>
        <taxon>Planctomycetia</taxon>
        <taxon>Planctomycetales</taxon>
        <taxon>Planctomycetaceae</taxon>
        <taxon>Gimesia</taxon>
    </lineage>
</organism>
<dbReference type="RefSeq" id="WP_145041537.1">
    <property type="nucleotide sequence ID" value="NZ_CP036347.1"/>
</dbReference>
<feature type="chain" id="PRO_5021978115" evidence="1">
    <location>
        <begin position="25"/>
        <end position="216"/>
    </location>
</feature>
<evidence type="ECO:0000313" key="2">
    <source>
        <dbReference type="EMBL" id="QDU03696.1"/>
    </source>
</evidence>
<evidence type="ECO:0000256" key="1">
    <source>
        <dbReference type="SAM" id="SignalP"/>
    </source>
</evidence>
<dbReference type="AlphaFoldDB" id="A0A517WEL4"/>
<feature type="signal peptide" evidence="1">
    <location>
        <begin position="1"/>
        <end position="24"/>
    </location>
</feature>
<proteinExistence type="predicted"/>
<evidence type="ECO:0000313" key="3">
    <source>
        <dbReference type="Proteomes" id="UP000320722"/>
    </source>
</evidence>
<name>A0A517WEL4_9PLAN</name>
<protein>
    <submittedName>
        <fullName evidence="2">Uncharacterized protein</fullName>
    </submittedName>
</protein>
<keyword evidence="1" id="KW-0732">Signal</keyword>
<reference evidence="2 3" key="1">
    <citation type="submission" date="2019-02" db="EMBL/GenBank/DDBJ databases">
        <title>Deep-cultivation of Planctomycetes and their phenomic and genomic characterization uncovers novel biology.</title>
        <authorList>
            <person name="Wiegand S."/>
            <person name="Jogler M."/>
            <person name="Boedeker C."/>
            <person name="Pinto D."/>
            <person name="Vollmers J."/>
            <person name="Rivas-Marin E."/>
            <person name="Kohn T."/>
            <person name="Peeters S.H."/>
            <person name="Heuer A."/>
            <person name="Rast P."/>
            <person name="Oberbeckmann S."/>
            <person name="Bunk B."/>
            <person name="Jeske O."/>
            <person name="Meyerdierks A."/>
            <person name="Storesund J.E."/>
            <person name="Kallscheuer N."/>
            <person name="Luecker S."/>
            <person name="Lage O.M."/>
            <person name="Pohl T."/>
            <person name="Merkel B.J."/>
            <person name="Hornburger P."/>
            <person name="Mueller R.-W."/>
            <person name="Bruemmer F."/>
            <person name="Labrenz M."/>
            <person name="Spormann A.M."/>
            <person name="Op den Camp H."/>
            <person name="Overmann J."/>
            <person name="Amann R."/>
            <person name="Jetten M.S.M."/>
            <person name="Mascher T."/>
            <person name="Medema M.H."/>
            <person name="Devos D.P."/>
            <person name="Kaster A.-K."/>
            <person name="Ovreas L."/>
            <person name="Rohde M."/>
            <person name="Galperin M.Y."/>
            <person name="Jogler C."/>
        </authorList>
    </citation>
    <scope>NUCLEOTIDE SEQUENCE [LARGE SCALE GENOMIC DNA]</scope>
    <source>
        <strain evidence="2 3">V6</strain>
    </source>
</reference>
<gene>
    <name evidence="2" type="ORF">V6x_34190</name>
</gene>